<dbReference type="PANTHER" id="PTHR42907:SF1">
    <property type="entry name" value="FMN-LINKED OXIDOREDUCTASES SUPERFAMILY PROTEIN"/>
    <property type="match status" value="1"/>
</dbReference>
<evidence type="ECO:0000256" key="6">
    <source>
        <dbReference type="ARBA" id="ARBA00022857"/>
    </source>
</evidence>
<sequence length="342" mass="39050">MEKYISNVVSPKVSIAPMVDRTDRHFRYFARILTKKPLLYTEMISCQGIINGNRKQLLDFNTIEKPLSLQIAGSSPEEIYEAVKIADNWDYDEINLNAGCPSDRVSGNLMGATLMAYPKLVKEMVDAMASATKKPITVKHRIGIDGKNILPQCFNRTLLDRYEDMVNFISIVEKSRVHRFIIHARIAILEGLSPKENREIPPLRYEEVYRLKKEFSHLNIEINGGIKTLEEINHHLKFVNGTMIGRAAYNNSFILRELDSLYNKGEINNISRKEVIEEFIPYIESLENLGGNSFYAIKHMIGLFEGKPGSKRWRQILGTPASKNIKASELLKIALKELPLEI</sequence>
<dbReference type="InterPro" id="IPR018517">
    <property type="entry name" value="tRNA_hU_synthase_CS"/>
</dbReference>
<evidence type="ECO:0000256" key="1">
    <source>
        <dbReference type="ARBA" id="ARBA00001917"/>
    </source>
</evidence>
<evidence type="ECO:0000256" key="8">
    <source>
        <dbReference type="ARBA" id="ARBA00023002"/>
    </source>
</evidence>
<keyword evidence="5 9" id="KW-0819">tRNA processing</keyword>
<dbReference type="InterPro" id="IPR004653">
    <property type="entry name" value="DusA"/>
</dbReference>
<dbReference type="PANTHER" id="PTHR42907">
    <property type="entry name" value="FMN-LINKED OXIDOREDUCTASES SUPERFAMILY PROTEIN"/>
    <property type="match status" value="1"/>
</dbReference>
<dbReference type="CDD" id="cd02801">
    <property type="entry name" value="DUS_like_FMN"/>
    <property type="match status" value="1"/>
</dbReference>
<dbReference type="PROSITE" id="PS01136">
    <property type="entry name" value="UPF0034"/>
    <property type="match status" value="1"/>
</dbReference>
<comment type="caution">
    <text evidence="9">Lacks conserved residue(s) required for the propagation of feature annotation.</text>
</comment>
<comment type="caution">
    <text evidence="12">The sequence shown here is derived from an EMBL/GenBank/DDBJ whole genome shotgun (WGS) entry which is preliminary data.</text>
</comment>
<dbReference type="Pfam" id="PF01207">
    <property type="entry name" value="Dus"/>
    <property type="match status" value="1"/>
</dbReference>
<evidence type="ECO:0000313" key="13">
    <source>
        <dbReference type="Proteomes" id="UP000736583"/>
    </source>
</evidence>
<evidence type="ECO:0000256" key="3">
    <source>
        <dbReference type="ARBA" id="ARBA00022630"/>
    </source>
</evidence>
<keyword evidence="2 9" id="KW-0820">tRNA-binding</keyword>
<feature type="binding site" evidence="9">
    <location>
        <begin position="223"/>
        <end position="225"/>
    </location>
    <ligand>
        <name>FMN</name>
        <dbReference type="ChEBI" id="CHEBI:58210"/>
    </ligand>
</feature>
<evidence type="ECO:0000256" key="2">
    <source>
        <dbReference type="ARBA" id="ARBA00022555"/>
    </source>
</evidence>
<protein>
    <recommendedName>
        <fullName evidence="9">tRNA-dihydrouridine(20/20a) synthase</fullName>
        <ecNumber evidence="9">1.3.1.91</ecNumber>
    </recommendedName>
    <alternativeName>
        <fullName evidence="9">DusA-like U20-specific dihydrouridine synthase</fullName>
        <shortName evidence="9">U20-specific Dus</shortName>
    </alternativeName>
</protein>
<keyword evidence="4 9" id="KW-0288">FMN</keyword>
<dbReference type="EMBL" id="JAHLQL010000001">
    <property type="protein sequence ID" value="MBU5591522.1"/>
    <property type="molecule type" value="Genomic_DNA"/>
</dbReference>
<proteinExistence type="inferred from homology"/>
<evidence type="ECO:0000256" key="9">
    <source>
        <dbReference type="HAMAP-Rule" id="MF_02041"/>
    </source>
</evidence>
<evidence type="ECO:0000256" key="7">
    <source>
        <dbReference type="ARBA" id="ARBA00022884"/>
    </source>
</evidence>
<dbReference type="EC" id="1.3.1.91" evidence="9"/>
<feature type="binding site" evidence="9">
    <location>
        <begin position="245"/>
        <end position="246"/>
    </location>
    <ligand>
        <name>FMN</name>
        <dbReference type="ChEBI" id="CHEBI:58210"/>
    </ligand>
</feature>
<evidence type="ECO:0000313" key="12">
    <source>
        <dbReference type="EMBL" id="MBU5591522.1"/>
    </source>
</evidence>
<feature type="site" description="Interacts with tRNA; defines subfamily-specific binding signature" evidence="9">
    <location>
        <position position="195"/>
    </location>
</feature>
<comment type="catalytic activity">
    <reaction evidence="9">
        <text>5,6-dihydrouridine(20a) in tRNA + NAD(+) = uridine(20a) in tRNA + NADH + H(+)</text>
        <dbReference type="Rhea" id="RHEA:53348"/>
        <dbReference type="Rhea" id="RHEA-COMP:13535"/>
        <dbReference type="Rhea" id="RHEA-COMP:13536"/>
        <dbReference type="ChEBI" id="CHEBI:15378"/>
        <dbReference type="ChEBI" id="CHEBI:57540"/>
        <dbReference type="ChEBI" id="CHEBI:57945"/>
        <dbReference type="ChEBI" id="CHEBI:65315"/>
        <dbReference type="ChEBI" id="CHEBI:74443"/>
    </reaction>
</comment>
<organism evidence="12 13">
    <name type="scientific">Clostridium simiarum</name>
    <dbReference type="NCBI Taxonomy" id="2841506"/>
    <lineage>
        <taxon>Bacteria</taxon>
        <taxon>Bacillati</taxon>
        <taxon>Bacillota</taxon>
        <taxon>Clostridia</taxon>
        <taxon>Eubacteriales</taxon>
        <taxon>Clostridiaceae</taxon>
        <taxon>Clostridium</taxon>
    </lineage>
</organism>
<feature type="binding site" evidence="9">
    <location>
        <position position="70"/>
    </location>
    <ligand>
        <name>FMN</name>
        <dbReference type="ChEBI" id="CHEBI:58210"/>
    </ligand>
</feature>
<dbReference type="NCBIfam" id="NF008774">
    <property type="entry name" value="PRK11815.1"/>
    <property type="match status" value="1"/>
</dbReference>
<comment type="function">
    <text evidence="9">Catalyzes the synthesis of 5,6-dihydrouridine (D), a modified base found in the D-loop of most tRNAs, via the reduction of the C5-C6 double bond in target uridines. Specifically modifies U20 and U20a in tRNAs.</text>
</comment>
<keyword evidence="6 9" id="KW-0521">NADP</keyword>
<feature type="domain" description="DUS-like FMN-binding" evidence="11">
    <location>
        <begin position="15"/>
        <end position="326"/>
    </location>
</feature>
<dbReference type="PIRSF" id="PIRSF006621">
    <property type="entry name" value="Dus"/>
    <property type="match status" value="1"/>
</dbReference>
<dbReference type="Proteomes" id="UP000736583">
    <property type="component" value="Unassembled WGS sequence"/>
</dbReference>
<evidence type="ECO:0000256" key="5">
    <source>
        <dbReference type="ARBA" id="ARBA00022694"/>
    </source>
</evidence>
<feature type="active site" description="Proton donor" evidence="9">
    <location>
        <position position="100"/>
    </location>
</feature>
<dbReference type="InterPro" id="IPR001269">
    <property type="entry name" value="DUS_fam"/>
</dbReference>
<comment type="catalytic activity">
    <reaction evidence="9">
        <text>5,6-dihydrouridine(20) in tRNA + NADP(+) = uridine(20) in tRNA + NADPH + H(+)</text>
        <dbReference type="Rhea" id="RHEA:53336"/>
        <dbReference type="Rhea" id="RHEA-COMP:13533"/>
        <dbReference type="Rhea" id="RHEA-COMP:13534"/>
        <dbReference type="ChEBI" id="CHEBI:15378"/>
        <dbReference type="ChEBI" id="CHEBI:57783"/>
        <dbReference type="ChEBI" id="CHEBI:58349"/>
        <dbReference type="ChEBI" id="CHEBI:65315"/>
        <dbReference type="ChEBI" id="CHEBI:74443"/>
        <dbReference type="EC" id="1.3.1.91"/>
    </reaction>
</comment>
<comment type="similarity">
    <text evidence="10">Belongs to the dus family.</text>
</comment>
<name>A0ABS6EZ57_9CLOT</name>
<keyword evidence="3 9" id="KW-0285">Flavoprotein</keyword>
<dbReference type="InterPro" id="IPR035587">
    <property type="entry name" value="DUS-like_FMN-bd"/>
</dbReference>
<feature type="binding site" evidence="9">
    <location>
        <position position="139"/>
    </location>
    <ligand>
        <name>FMN</name>
        <dbReference type="ChEBI" id="CHEBI:58210"/>
    </ligand>
</feature>
<evidence type="ECO:0000256" key="4">
    <source>
        <dbReference type="ARBA" id="ARBA00022643"/>
    </source>
</evidence>
<feature type="site" description="Interacts with tRNA" evidence="9">
    <location>
        <position position="198"/>
    </location>
</feature>
<keyword evidence="8 9" id="KW-0560">Oxidoreductase</keyword>
<gene>
    <name evidence="12" type="primary">dusA</name>
    <name evidence="12" type="ORF">KQI89_07075</name>
</gene>
<reference evidence="12 13" key="1">
    <citation type="submission" date="2021-06" db="EMBL/GenBank/DDBJ databases">
        <authorList>
            <person name="Sun Q."/>
            <person name="Li D."/>
        </authorList>
    </citation>
    <scope>NUCLEOTIDE SEQUENCE [LARGE SCALE GENOMIC DNA]</scope>
    <source>
        <strain evidence="12 13">MSJ-4</strain>
    </source>
</reference>
<dbReference type="HAMAP" id="MF_02041">
    <property type="entry name" value="DusA_subfam"/>
    <property type="match status" value="1"/>
</dbReference>
<dbReference type="NCBIfam" id="TIGR00742">
    <property type="entry name" value="yjbN"/>
    <property type="match status" value="1"/>
</dbReference>
<dbReference type="GO" id="GO:0102264">
    <property type="term" value="F:tRNA-dihydrouridine20 synthase activity"/>
    <property type="evidence" value="ECO:0007669"/>
    <property type="project" value="UniProtKB-EC"/>
</dbReference>
<comment type="cofactor">
    <cofactor evidence="1 9 10">
        <name>FMN</name>
        <dbReference type="ChEBI" id="CHEBI:58210"/>
    </cofactor>
</comment>
<evidence type="ECO:0000256" key="10">
    <source>
        <dbReference type="PIRNR" id="PIRNR006621"/>
    </source>
</evidence>
<dbReference type="RefSeq" id="WP_216456476.1">
    <property type="nucleotide sequence ID" value="NZ_JAHLQL010000001.1"/>
</dbReference>
<comment type="catalytic activity">
    <reaction evidence="9">
        <text>5,6-dihydrouridine(20a) in tRNA + NADP(+) = uridine(20a) in tRNA + NADPH + H(+)</text>
        <dbReference type="Rhea" id="RHEA:53344"/>
        <dbReference type="Rhea" id="RHEA-COMP:13535"/>
        <dbReference type="Rhea" id="RHEA-COMP:13536"/>
        <dbReference type="ChEBI" id="CHEBI:15378"/>
        <dbReference type="ChEBI" id="CHEBI:57783"/>
        <dbReference type="ChEBI" id="CHEBI:58349"/>
        <dbReference type="ChEBI" id="CHEBI:65315"/>
        <dbReference type="ChEBI" id="CHEBI:74443"/>
    </reaction>
</comment>
<keyword evidence="7 9" id="KW-0694">RNA-binding</keyword>
<feature type="site" description="Interacts with tRNA" evidence="9">
    <location>
        <position position="97"/>
    </location>
</feature>
<comment type="catalytic activity">
    <reaction evidence="9">
        <text>5,6-dihydrouridine(20) in tRNA + NAD(+) = uridine(20) in tRNA + NADH + H(+)</text>
        <dbReference type="Rhea" id="RHEA:53340"/>
        <dbReference type="Rhea" id="RHEA-COMP:13533"/>
        <dbReference type="Rhea" id="RHEA-COMP:13534"/>
        <dbReference type="ChEBI" id="CHEBI:15378"/>
        <dbReference type="ChEBI" id="CHEBI:57540"/>
        <dbReference type="ChEBI" id="CHEBI:57945"/>
        <dbReference type="ChEBI" id="CHEBI:65315"/>
        <dbReference type="ChEBI" id="CHEBI:74443"/>
        <dbReference type="EC" id="1.3.1.91"/>
    </reaction>
</comment>
<evidence type="ECO:0000259" key="11">
    <source>
        <dbReference type="Pfam" id="PF01207"/>
    </source>
</evidence>
<feature type="binding site" evidence="9">
    <location>
        <position position="183"/>
    </location>
    <ligand>
        <name>FMN</name>
        <dbReference type="ChEBI" id="CHEBI:58210"/>
    </ligand>
</feature>
<feature type="binding site" evidence="9">
    <location>
        <begin position="17"/>
        <end position="19"/>
    </location>
    <ligand>
        <name>FMN</name>
        <dbReference type="ChEBI" id="CHEBI:58210"/>
    </ligand>
</feature>
<feature type="site" description="Interacts with tRNA; defines subfamily-specific binding signature" evidence="9">
    <location>
        <position position="314"/>
    </location>
</feature>
<comment type="similarity">
    <text evidence="9">Belongs to the Dus family. DusA subfamily.</text>
</comment>
<accession>A0ABS6EZ57</accession>
<keyword evidence="13" id="KW-1185">Reference proteome</keyword>